<evidence type="ECO:0000313" key="8">
    <source>
        <dbReference type="Proteomes" id="UP000770785"/>
    </source>
</evidence>
<evidence type="ECO:0000256" key="3">
    <source>
        <dbReference type="ARBA" id="ARBA00022692"/>
    </source>
</evidence>
<keyword evidence="3 6" id="KW-0812">Transmembrane</keyword>
<evidence type="ECO:0000256" key="6">
    <source>
        <dbReference type="SAM" id="Phobius"/>
    </source>
</evidence>
<dbReference type="InterPro" id="IPR045861">
    <property type="entry name" value="CorA_cytoplasmic_dom"/>
</dbReference>
<evidence type="ECO:0000256" key="1">
    <source>
        <dbReference type="ARBA" id="ARBA00004141"/>
    </source>
</evidence>
<dbReference type="EMBL" id="JAATJH010000002">
    <property type="protein sequence ID" value="NJC26218.1"/>
    <property type="molecule type" value="Genomic_DNA"/>
</dbReference>
<feature type="transmembrane region" description="Helical" evidence="6">
    <location>
        <begin position="263"/>
        <end position="282"/>
    </location>
</feature>
<evidence type="ECO:0000256" key="4">
    <source>
        <dbReference type="ARBA" id="ARBA00022989"/>
    </source>
</evidence>
<dbReference type="Pfam" id="PF01544">
    <property type="entry name" value="CorA"/>
    <property type="match status" value="1"/>
</dbReference>
<feature type="transmembrane region" description="Helical" evidence="6">
    <location>
        <begin position="294"/>
        <end position="315"/>
    </location>
</feature>
<dbReference type="Proteomes" id="UP000770785">
    <property type="component" value="Unassembled WGS sequence"/>
</dbReference>
<comment type="caution">
    <text evidence="7">The sequence shown here is derived from an EMBL/GenBank/DDBJ whole genome shotgun (WGS) entry which is preliminary data.</text>
</comment>
<comment type="similarity">
    <text evidence="2">Belongs to the CorA metal ion transporter (MIT) (TC 1.A.35) family.</text>
</comment>
<comment type="subcellular location">
    <subcellularLocation>
        <location evidence="1">Membrane</location>
        <topology evidence="1">Multi-pass membrane protein</topology>
    </subcellularLocation>
</comment>
<dbReference type="Gene3D" id="3.30.460.20">
    <property type="entry name" value="CorA soluble domain-like"/>
    <property type="match status" value="1"/>
</dbReference>
<sequence>MTSYYAYRSARLEQLEAREDGCWIQLCPPFVVDELKDLAARHDLPLDFLTDPLDTDERSRYQREEADRLIVVNTPVLSTVEGSEEANEGIYVTVPLGIIITPRNVITITSNENHPVLRLFSENKIKNVDPQQQAKFVLRILENTVYRYLTCLKRLNIKRNLIEQELYDSSRNRELKQLLSIEKSLVYFINALNGNELLKAKMKRTDFLIIRHDEDLTDLFEDIIIDNGQALEMANIYTNILNGTMDAYGSIISNNLNITIQRLTLITIVLTVPMVVASFFGMNVAVPFQGESNLFAFLAIILISVLLSFGTIYYFRRQRMF</sequence>
<dbReference type="InterPro" id="IPR047199">
    <property type="entry name" value="CorA-like"/>
</dbReference>
<protein>
    <submittedName>
        <fullName evidence="7">Magnesium transporter</fullName>
    </submittedName>
</protein>
<dbReference type="InterPro" id="IPR002523">
    <property type="entry name" value="MgTranspt_CorA/ZnTranspt_ZntB"/>
</dbReference>
<dbReference type="PANTHER" id="PTHR47891">
    <property type="entry name" value="TRANSPORTER-RELATED"/>
    <property type="match status" value="1"/>
</dbReference>
<reference evidence="7 8" key="1">
    <citation type="submission" date="2020-03" db="EMBL/GenBank/DDBJ databases">
        <title>Genomic Encyclopedia of Type Strains, Phase IV (KMG-IV): sequencing the most valuable type-strain genomes for metagenomic binning, comparative biology and taxonomic classification.</title>
        <authorList>
            <person name="Goeker M."/>
        </authorList>
    </citation>
    <scope>NUCLEOTIDE SEQUENCE [LARGE SCALE GENOMIC DNA]</scope>
    <source>
        <strain evidence="7 8">DSM 105096</strain>
    </source>
</reference>
<organism evidence="7 8">
    <name type="scientific">Neolewinella antarctica</name>
    <dbReference type="NCBI Taxonomy" id="442734"/>
    <lineage>
        <taxon>Bacteria</taxon>
        <taxon>Pseudomonadati</taxon>
        <taxon>Bacteroidota</taxon>
        <taxon>Saprospiria</taxon>
        <taxon>Saprospirales</taxon>
        <taxon>Lewinellaceae</taxon>
        <taxon>Neolewinella</taxon>
    </lineage>
</organism>
<dbReference type="PANTHER" id="PTHR47891:SF2">
    <property type="entry name" value="MAGNESIUM AND COBALT TRANSPORTER"/>
    <property type="match status" value="1"/>
</dbReference>
<name>A0ABX0XBA9_9BACT</name>
<dbReference type="Gene3D" id="1.20.58.340">
    <property type="entry name" value="Magnesium transport protein CorA, transmembrane region"/>
    <property type="match status" value="2"/>
</dbReference>
<keyword evidence="5 6" id="KW-0472">Membrane</keyword>
<accession>A0ABX0XBA9</accession>
<evidence type="ECO:0000256" key="5">
    <source>
        <dbReference type="ARBA" id="ARBA00023136"/>
    </source>
</evidence>
<gene>
    <name evidence="7" type="ORF">GGR27_001717</name>
</gene>
<dbReference type="InterPro" id="IPR045863">
    <property type="entry name" value="CorA_TM1_TM2"/>
</dbReference>
<dbReference type="SUPFAM" id="SSF144083">
    <property type="entry name" value="Magnesium transport protein CorA, transmembrane region"/>
    <property type="match status" value="1"/>
</dbReference>
<evidence type="ECO:0000313" key="7">
    <source>
        <dbReference type="EMBL" id="NJC26218.1"/>
    </source>
</evidence>
<dbReference type="CDD" id="cd12827">
    <property type="entry name" value="EcCorA_ZntB-like_u2"/>
    <property type="match status" value="1"/>
</dbReference>
<proteinExistence type="inferred from homology"/>
<evidence type="ECO:0000256" key="2">
    <source>
        <dbReference type="ARBA" id="ARBA00009765"/>
    </source>
</evidence>
<dbReference type="SUPFAM" id="SSF143865">
    <property type="entry name" value="CorA soluble domain-like"/>
    <property type="match status" value="1"/>
</dbReference>
<keyword evidence="4 6" id="KW-1133">Transmembrane helix</keyword>
<keyword evidence="8" id="KW-1185">Reference proteome</keyword>
<dbReference type="RefSeq" id="WP_168036974.1">
    <property type="nucleotide sequence ID" value="NZ_JAATJH010000002.1"/>
</dbReference>